<name>A0AAP2S578_9PSED</name>
<dbReference type="RefSeq" id="WP_015371737.1">
    <property type="nucleotide sequence ID" value="NZ_CP142150.1"/>
</dbReference>
<sequence length="128" mass="14075">MKTLVWQAIGSCGNHFSTVYHEQDIHRPLFARGCFHLLEQVWIMNSPSFESRQAQYTLTPLPSAACEGQKHDTPLPQGLNLTSTPKFSFKAPTAEDFDKGSKTQAQEPGSGSAGSLLASIRNLLSRRA</sequence>
<evidence type="ECO:0000256" key="1">
    <source>
        <dbReference type="SAM" id="MobiDB-lite"/>
    </source>
</evidence>
<dbReference type="Proteomes" id="UP000814126">
    <property type="component" value="Unassembled WGS sequence"/>
</dbReference>
<proteinExistence type="predicted"/>
<organism evidence="2 3">
    <name type="scientific">Pseudomonas poae</name>
    <dbReference type="NCBI Taxonomy" id="200451"/>
    <lineage>
        <taxon>Bacteria</taxon>
        <taxon>Pseudomonadati</taxon>
        <taxon>Pseudomonadota</taxon>
        <taxon>Gammaproteobacteria</taxon>
        <taxon>Pseudomonadales</taxon>
        <taxon>Pseudomonadaceae</taxon>
        <taxon>Pseudomonas</taxon>
    </lineage>
</organism>
<comment type="caution">
    <text evidence="2">The sequence shown here is derived from an EMBL/GenBank/DDBJ whole genome shotgun (WGS) entry which is preliminary data.</text>
</comment>
<dbReference type="GeneID" id="45487195"/>
<dbReference type="AlphaFoldDB" id="A0AAP2S578"/>
<gene>
    <name evidence="2" type="ORF">GIV46_23010</name>
</gene>
<dbReference type="EMBL" id="WJZX01000155">
    <property type="protein sequence ID" value="MCF5657883.1"/>
    <property type="molecule type" value="Genomic_DNA"/>
</dbReference>
<protein>
    <submittedName>
        <fullName evidence="2">Uncharacterized protein</fullName>
    </submittedName>
</protein>
<evidence type="ECO:0000313" key="3">
    <source>
        <dbReference type="Proteomes" id="UP000814126"/>
    </source>
</evidence>
<evidence type="ECO:0000313" key="2">
    <source>
        <dbReference type="EMBL" id="MCF5657883.1"/>
    </source>
</evidence>
<feature type="region of interest" description="Disordered" evidence="1">
    <location>
        <begin position="65"/>
        <end position="116"/>
    </location>
</feature>
<accession>A0AAP2S578</accession>
<reference evidence="2" key="1">
    <citation type="submission" date="2019-11" db="EMBL/GenBank/DDBJ databases">
        <title>Epiphytic Pseudomonas syringae from cherry orchards.</title>
        <authorList>
            <person name="Hulin M.T."/>
        </authorList>
    </citation>
    <scope>NUCLEOTIDE SEQUENCE</scope>
    <source>
        <strain evidence="2">PA-2-1F</strain>
    </source>
</reference>